<organism evidence="2 3">
    <name type="scientific">Thioclava kandeliae</name>
    <dbReference type="NCBI Taxonomy" id="3070818"/>
    <lineage>
        <taxon>Bacteria</taxon>
        <taxon>Pseudomonadati</taxon>
        <taxon>Pseudomonadota</taxon>
        <taxon>Alphaproteobacteria</taxon>
        <taxon>Rhodobacterales</taxon>
        <taxon>Paracoccaceae</taxon>
        <taxon>Thioclava</taxon>
    </lineage>
</organism>
<feature type="region of interest" description="Disordered" evidence="1">
    <location>
        <begin position="52"/>
        <end position="72"/>
    </location>
</feature>
<evidence type="ECO:0008006" key="4">
    <source>
        <dbReference type="Google" id="ProtNLM"/>
    </source>
</evidence>
<gene>
    <name evidence="2" type="ORF">VSX56_01340</name>
</gene>
<accession>A0ABV1SCF6</accession>
<comment type="caution">
    <text evidence="2">The sequence shown here is derived from an EMBL/GenBank/DDBJ whole genome shotgun (WGS) entry which is preliminary data.</text>
</comment>
<evidence type="ECO:0000313" key="3">
    <source>
        <dbReference type="Proteomes" id="UP001438953"/>
    </source>
</evidence>
<dbReference type="RefSeq" id="WP_350934289.1">
    <property type="nucleotide sequence ID" value="NZ_JAYWLC010000001.1"/>
</dbReference>
<dbReference type="InterPro" id="IPR008928">
    <property type="entry name" value="6-hairpin_glycosidase_sf"/>
</dbReference>
<dbReference type="Proteomes" id="UP001438953">
    <property type="component" value="Unassembled WGS sequence"/>
</dbReference>
<name>A0ABV1SCF6_9RHOB</name>
<proteinExistence type="predicted"/>
<reference evidence="2 3" key="1">
    <citation type="submission" date="2024-06" db="EMBL/GenBank/DDBJ databases">
        <title>Thioclava kandeliae sp. nov. from a rhizosphere soil sample of Kandelia candel in a mangrove.</title>
        <authorList>
            <person name="Mu T."/>
        </authorList>
    </citation>
    <scope>NUCLEOTIDE SEQUENCE [LARGE SCALE GENOMIC DNA]</scope>
    <source>
        <strain evidence="2 3">CPCC 100088</strain>
    </source>
</reference>
<keyword evidence="3" id="KW-1185">Reference proteome</keyword>
<dbReference type="EMBL" id="JAYWLC010000001">
    <property type="protein sequence ID" value="MER5170405.1"/>
    <property type="molecule type" value="Genomic_DNA"/>
</dbReference>
<evidence type="ECO:0000256" key="1">
    <source>
        <dbReference type="SAM" id="MobiDB-lite"/>
    </source>
</evidence>
<evidence type="ECO:0000313" key="2">
    <source>
        <dbReference type="EMBL" id="MER5170405.1"/>
    </source>
</evidence>
<protein>
    <recommendedName>
        <fullName evidence="4">Methylaspartate ammonia-lyase</fullName>
    </recommendedName>
</protein>
<dbReference type="SUPFAM" id="SSF48208">
    <property type="entry name" value="Six-hairpin glycosidases"/>
    <property type="match status" value="1"/>
</dbReference>
<sequence>MMSPRGFRSPLLGGILGVFVTSSFFPAAMASPPAELEETLCTSLRTSLPAGPDPGFLTSWPEQPDRGAGVSQPDPALRDAGFVYDNALAVIALLGCGDLPSAQRIGAAFLQAQEADRSYRDGRLRNAYRAGLSARPALPPGYWSDKEGRWIEDAYQVGTTSGNMAWVGLAYLHLSAASHDPKWRAAALGLAYWIDDHMRPDNGTKRGYLGGYFGFEPDPARAPWSSTEHNLDIVALSRALMASTPPLPPDDGARLEQIEATAREMVLKMWRPARGAFLTGTTPEGQPSENGGTMLDVQVWPYLALPELGRISGRPATVTDILKALTVTRNGRNGLDFNDDRDGIWAEGTAQAALTLNRLGLTAQATEFMITLSTLVDPATGYLLATDGTTLSTGLSIGIGSSGEIAFTYPPRPHLGATA</sequence>